<feature type="domain" description="Transposase IS200-like" evidence="1">
    <location>
        <begin position="9"/>
        <end position="123"/>
    </location>
</feature>
<protein>
    <submittedName>
        <fullName evidence="2">Addiction module toxin RelE</fullName>
    </submittedName>
</protein>
<accession>A0A550JF83</accession>
<sequence>MARQLRIEYPGAVYHVTSRGNAGHDIFADDGDRAAFLKVLQTVVGRFRWRCHAYCLMGNHYHLLIETPEPNLSRGMRQLNGVYTQAYNRRHEQAGHVMQGRFKAILVEKESYLLQLCRYIVRNPVAARLTKKVEDWPWSSFQATAGLVPAPTWLEIDWILGQFGETREAAQAHYRQFVAAAPKDDRPWDELTGRIFLGGADFAHKLMDLLDDRQTPTEIPREQRLALRPPLEELFSDEVIGDRAERNLRMRRAHVDFGYSLKEIGDFLGIHYATVSRMVKKVEEEMAGSKTPA</sequence>
<dbReference type="GO" id="GO:0043565">
    <property type="term" value="F:sequence-specific DNA binding"/>
    <property type="evidence" value="ECO:0007669"/>
    <property type="project" value="InterPro"/>
</dbReference>
<dbReference type="SMART" id="SM01321">
    <property type="entry name" value="Y1_Tnp"/>
    <property type="match status" value="1"/>
</dbReference>
<dbReference type="OrthoDB" id="9800147at2"/>
<dbReference type="InterPro" id="IPR036515">
    <property type="entry name" value="Transposase_17_sf"/>
</dbReference>
<organism evidence="2 3">
    <name type="scientific">Trichloromonas acetexigens</name>
    <dbReference type="NCBI Taxonomy" id="38815"/>
    <lineage>
        <taxon>Bacteria</taxon>
        <taxon>Pseudomonadati</taxon>
        <taxon>Thermodesulfobacteriota</taxon>
        <taxon>Desulfuromonadia</taxon>
        <taxon>Desulfuromonadales</taxon>
        <taxon>Trichloromonadaceae</taxon>
        <taxon>Trichloromonas</taxon>
    </lineage>
</organism>
<dbReference type="InterPro" id="IPR002686">
    <property type="entry name" value="Transposase_17"/>
</dbReference>
<dbReference type="GO" id="GO:0004803">
    <property type="term" value="F:transposase activity"/>
    <property type="evidence" value="ECO:0007669"/>
    <property type="project" value="InterPro"/>
</dbReference>
<dbReference type="PANTHER" id="PTHR34322:SF2">
    <property type="entry name" value="TRANSPOSASE IS200-LIKE DOMAIN-CONTAINING PROTEIN"/>
    <property type="match status" value="1"/>
</dbReference>
<reference evidence="2 3" key="1">
    <citation type="submission" date="2019-07" db="EMBL/GenBank/DDBJ databases">
        <title>Insights of Desulfuromonas acetexigens electromicrobiology.</title>
        <authorList>
            <person name="Katuri K."/>
            <person name="Sapireddy V."/>
            <person name="Shaw D.R."/>
            <person name="Saikaly P."/>
        </authorList>
    </citation>
    <scope>NUCLEOTIDE SEQUENCE [LARGE SCALE GENOMIC DNA]</scope>
    <source>
        <strain evidence="2 3">2873</strain>
    </source>
</reference>
<dbReference type="InterPro" id="IPR010921">
    <property type="entry name" value="Trp_repressor/repl_initiator"/>
</dbReference>
<dbReference type="Gene3D" id="3.30.70.1290">
    <property type="entry name" value="Transposase IS200-like"/>
    <property type="match status" value="1"/>
</dbReference>
<evidence type="ECO:0000259" key="1">
    <source>
        <dbReference type="SMART" id="SM01321"/>
    </source>
</evidence>
<name>A0A550JF83_9BACT</name>
<dbReference type="GO" id="GO:0006313">
    <property type="term" value="P:DNA transposition"/>
    <property type="evidence" value="ECO:0007669"/>
    <property type="project" value="InterPro"/>
</dbReference>
<dbReference type="PANTHER" id="PTHR34322">
    <property type="entry name" value="TRANSPOSASE, Y1_TNP DOMAIN-CONTAINING"/>
    <property type="match status" value="1"/>
</dbReference>
<evidence type="ECO:0000313" key="2">
    <source>
        <dbReference type="EMBL" id="TRO81866.1"/>
    </source>
</evidence>
<keyword evidence="3" id="KW-1185">Reference proteome</keyword>
<dbReference type="SUPFAM" id="SSF48295">
    <property type="entry name" value="TrpR-like"/>
    <property type="match status" value="1"/>
</dbReference>
<comment type="caution">
    <text evidence="2">The sequence shown here is derived from an EMBL/GenBank/DDBJ whole genome shotgun (WGS) entry which is preliminary data.</text>
</comment>
<gene>
    <name evidence="2" type="ORF">FL622_08695</name>
</gene>
<dbReference type="EMBL" id="VJVV01000005">
    <property type="protein sequence ID" value="TRO81866.1"/>
    <property type="molecule type" value="Genomic_DNA"/>
</dbReference>
<evidence type="ECO:0000313" key="3">
    <source>
        <dbReference type="Proteomes" id="UP000317155"/>
    </source>
</evidence>
<dbReference type="Proteomes" id="UP000317155">
    <property type="component" value="Unassembled WGS sequence"/>
</dbReference>
<dbReference type="RefSeq" id="WP_092057693.1">
    <property type="nucleotide sequence ID" value="NZ_FOJJ01000037.1"/>
</dbReference>
<dbReference type="NCBIfam" id="NF047646">
    <property type="entry name" value="REP_Tyr_transpos"/>
    <property type="match status" value="1"/>
</dbReference>
<dbReference type="Pfam" id="PF01797">
    <property type="entry name" value="Y1_Tnp"/>
    <property type="match status" value="1"/>
</dbReference>
<dbReference type="AlphaFoldDB" id="A0A550JF83"/>
<dbReference type="SUPFAM" id="SSF143422">
    <property type="entry name" value="Transposase IS200-like"/>
    <property type="match status" value="1"/>
</dbReference>
<proteinExistence type="predicted"/>